<accession>A0ACC6KMK4</accession>
<sequence>MPPILPKRCSTCGTRCVKTGENLAYWLCPNCGWTDDPAVLQPLSGPVDEAPEGVPAPEPDAQ</sequence>
<keyword evidence="2" id="KW-1185">Reference proteome</keyword>
<dbReference type="Proteomes" id="UP001252370">
    <property type="component" value="Unassembled WGS sequence"/>
</dbReference>
<keyword evidence="1" id="KW-0689">Ribosomal protein</keyword>
<name>A0ACC6KMK4_9DEIO</name>
<proteinExistence type="predicted"/>
<gene>
    <name evidence="1" type="ORF">J2Y01_004338</name>
</gene>
<dbReference type="EMBL" id="JAVDTP010000018">
    <property type="protein sequence ID" value="MDR6753813.1"/>
    <property type="molecule type" value="Genomic_DNA"/>
</dbReference>
<keyword evidence="1" id="KW-0687">Ribonucleoprotein</keyword>
<reference evidence="1" key="1">
    <citation type="submission" date="2023-07" db="EMBL/GenBank/DDBJ databases">
        <title>Sorghum-associated microbial communities from plants grown in Nebraska, USA.</title>
        <authorList>
            <person name="Schachtman D."/>
        </authorList>
    </citation>
    <scope>NUCLEOTIDE SEQUENCE</scope>
    <source>
        <strain evidence="1">BE73</strain>
    </source>
</reference>
<organism evidence="1 2">
    <name type="scientific">Deinococcus soli</name>
    <name type="common">ex Cha et al. 2016</name>
    <dbReference type="NCBI Taxonomy" id="1309411"/>
    <lineage>
        <taxon>Bacteria</taxon>
        <taxon>Thermotogati</taxon>
        <taxon>Deinococcota</taxon>
        <taxon>Deinococci</taxon>
        <taxon>Deinococcales</taxon>
        <taxon>Deinococcaceae</taxon>
        <taxon>Deinococcus</taxon>
    </lineage>
</organism>
<comment type="caution">
    <text evidence="1">The sequence shown here is derived from an EMBL/GenBank/DDBJ whole genome shotgun (WGS) entry which is preliminary data.</text>
</comment>
<evidence type="ECO:0000313" key="1">
    <source>
        <dbReference type="EMBL" id="MDR6753813.1"/>
    </source>
</evidence>
<evidence type="ECO:0000313" key="2">
    <source>
        <dbReference type="Proteomes" id="UP001252370"/>
    </source>
</evidence>
<protein>
    <submittedName>
        <fullName evidence="1">Ribosomal protein L37AE/L43A</fullName>
    </submittedName>
</protein>